<proteinExistence type="predicted"/>
<dbReference type="EMBL" id="ML143533">
    <property type="protein sequence ID" value="TBU22630.1"/>
    <property type="molecule type" value="Genomic_DNA"/>
</dbReference>
<sequence>MRRTQFGDFHREDTREHNRVTTSSTSCFHKYLVSDSKSLSHKEVRTSGPGTTLRASPGRFPSGRAQPSFPLQRHDR</sequence>
<accession>A0A4Q9M6K8</accession>
<protein>
    <submittedName>
        <fullName evidence="2">Uncharacterized protein</fullName>
    </submittedName>
</protein>
<dbReference type="AlphaFoldDB" id="A0A4Q9M6K8"/>
<evidence type="ECO:0000256" key="1">
    <source>
        <dbReference type="SAM" id="MobiDB-lite"/>
    </source>
</evidence>
<dbReference type="Proteomes" id="UP000292957">
    <property type="component" value="Unassembled WGS sequence"/>
</dbReference>
<organism evidence="2">
    <name type="scientific">Dichomitus squalens</name>
    <dbReference type="NCBI Taxonomy" id="114155"/>
    <lineage>
        <taxon>Eukaryota</taxon>
        <taxon>Fungi</taxon>
        <taxon>Dikarya</taxon>
        <taxon>Basidiomycota</taxon>
        <taxon>Agaricomycotina</taxon>
        <taxon>Agaricomycetes</taxon>
        <taxon>Polyporales</taxon>
        <taxon>Polyporaceae</taxon>
        <taxon>Dichomitus</taxon>
    </lineage>
</organism>
<evidence type="ECO:0000313" key="2">
    <source>
        <dbReference type="EMBL" id="TBU22630.1"/>
    </source>
</evidence>
<feature type="region of interest" description="Disordered" evidence="1">
    <location>
        <begin position="1"/>
        <end position="23"/>
    </location>
</feature>
<reference evidence="2" key="1">
    <citation type="submission" date="2019-01" db="EMBL/GenBank/DDBJ databases">
        <title>Draft genome sequences of three monokaryotic isolates of the white-rot basidiomycete fungus Dichomitus squalens.</title>
        <authorList>
            <consortium name="DOE Joint Genome Institute"/>
            <person name="Lopez S.C."/>
            <person name="Andreopoulos B."/>
            <person name="Pangilinan J."/>
            <person name="Lipzen A."/>
            <person name="Riley R."/>
            <person name="Ahrendt S."/>
            <person name="Ng V."/>
            <person name="Barry K."/>
            <person name="Daum C."/>
            <person name="Grigoriev I.V."/>
            <person name="Hilden K.S."/>
            <person name="Makela M.R."/>
            <person name="de Vries R.P."/>
        </authorList>
    </citation>
    <scope>NUCLEOTIDE SEQUENCE [LARGE SCALE GENOMIC DNA]</scope>
    <source>
        <strain evidence="2">OM18370.1</strain>
    </source>
</reference>
<name>A0A4Q9M6K8_9APHY</name>
<feature type="region of interest" description="Disordered" evidence="1">
    <location>
        <begin position="36"/>
        <end position="76"/>
    </location>
</feature>
<gene>
    <name evidence="2" type="ORF">BD311DRAFT_792106</name>
</gene>
<feature type="compositionally biased region" description="Basic and acidic residues" evidence="1">
    <location>
        <begin position="8"/>
        <end position="19"/>
    </location>
</feature>